<evidence type="ECO:0000256" key="1">
    <source>
        <dbReference type="SAM" id="MobiDB-lite"/>
    </source>
</evidence>
<accession>A0A3M5U1T5</accession>
<feature type="signal peptide" evidence="2">
    <location>
        <begin position="1"/>
        <end position="30"/>
    </location>
</feature>
<feature type="compositionally biased region" description="Basic and acidic residues" evidence="1">
    <location>
        <begin position="121"/>
        <end position="151"/>
    </location>
</feature>
<protein>
    <recommendedName>
        <fullName evidence="5">Secreted protein</fullName>
    </recommendedName>
</protein>
<evidence type="ECO:0000313" key="3">
    <source>
        <dbReference type="EMBL" id="RMU39809.1"/>
    </source>
</evidence>
<evidence type="ECO:0008006" key="5">
    <source>
        <dbReference type="Google" id="ProtNLM"/>
    </source>
</evidence>
<feature type="compositionally biased region" description="Low complexity" evidence="1">
    <location>
        <begin position="107"/>
        <end position="118"/>
    </location>
</feature>
<gene>
    <name evidence="3" type="ORF">ALP29_02004</name>
</gene>
<reference evidence="3 4" key="1">
    <citation type="submission" date="2018-08" db="EMBL/GenBank/DDBJ databases">
        <title>Recombination of ecologically and evolutionarily significant loci maintains genetic cohesion in the Pseudomonas syringae species complex.</title>
        <authorList>
            <person name="Dillon M."/>
            <person name="Thakur S."/>
            <person name="Almeida R.N.D."/>
            <person name="Weir B.S."/>
            <person name="Guttman D.S."/>
        </authorList>
    </citation>
    <scope>NUCLEOTIDE SEQUENCE [LARGE SCALE GENOMIC DNA]</scope>
    <source>
        <strain evidence="3 4">ICMP 14479</strain>
    </source>
</reference>
<feature type="chain" id="PRO_5017951189" description="Secreted protein" evidence="2">
    <location>
        <begin position="31"/>
        <end position="159"/>
    </location>
</feature>
<sequence>MMLSVRKQAWIMAVGVAGLLGTAVFSSAQAGSAVQWGEFSASSSDKLTAGSMDVGGAYVLKPSGVSVGDVEALQAGQKQSQSELQSLKSKVEGQERAFDEFKRKDGSSASSSDSQLSSLKRTVDEQKSTIERQKSEIDGLKRSLDDVKRSVENLSSKVK</sequence>
<dbReference type="AlphaFoldDB" id="A0A3M5U1T5"/>
<dbReference type="Proteomes" id="UP000280395">
    <property type="component" value="Unassembled WGS sequence"/>
</dbReference>
<dbReference type="EMBL" id="RBUA01001606">
    <property type="protein sequence ID" value="RMU39809.1"/>
    <property type="molecule type" value="Genomic_DNA"/>
</dbReference>
<keyword evidence="2" id="KW-0732">Signal</keyword>
<comment type="caution">
    <text evidence="3">The sequence shown here is derived from an EMBL/GenBank/DDBJ whole genome shotgun (WGS) entry which is preliminary data.</text>
</comment>
<evidence type="ECO:0000313" key="4">
    <source>
        <dbReference type="Proteomes" id="UP000280395"/>
    </source>
</evidence>
<name>A0A3M5U1T5_PSESX</name>
<feature type="region of interest" description="Disordered" evidence="1">
    <location>
        <begin position="98"/>
        <end position="159"/>
    </location>
</feature>
<evidence type="ECO:0000256" key="2">
    <source>
        <dbReference type="SAM" id="SignalP"/>
    </source>
</evidence>
<organism evidence="3 4">
    <name type="scientific">Pseudomonas syringae pv. avii</name>
    <dbReference type="NCBI Taxonomy" id="663959"/>
    <lineage>
        <taxon>Bacteria</taxon>
        <taxon>Pseudomonadati</taxon>
        <taxon>Pseudomonadota</taxon>
        <taxon>Gammaproteobacteria</taxon>
        <taxon>Pseudomonadales</taxon>
        <taxon>Pseudomonadaceae</taxon>
        <taxon>Pseudomonas</taxon>
        <taxon>Pseudomonas syringae</taxon>
    </lineage>
</organism>
<proteinExistence type="predicted"/>